<dbReference type="GO" id="GO:0016757">
    <property type="term" value="F:glycosyltransferase activity"/>
    <property type="evidence" value="ECO:0007669"/>
    <property type="project" value="UniProtKB-KW"/>
</dbReference>
<evidence type="ECO:0000256" key="1">
    <source>
        <dbReference type="ARBA" id="ARBA00006739"/>
    </source>
</evidence>
<feature type="domain" description="Glycosyltransferase 2-like" evidence="4">
    <location>
        <begin position="4"/>
        <end position="139"/>
    </location>
</feature>
<dbReference type="SUPFAM" id="SSF53448">
    <property type="entry name" value="Nucleotide-diphospho-sugar transferases"/>
    <property type="match status" value="1"/>
</dbReference>
<gene>
    <name evidence="5" type="ORF">SAMN03080617_04212</name>
</gene>
<dbReference type="InterPro" id="IPR050834">
    <property type="entry name" value="Glycosyltransf_2"/>
</dbReference>
<sequence>MLVSVIIPVYNCQRFLKNSIKSILDQSFKDFELICVDDGSTDNSTDIIRSFSDPRIKLLEHGINKGIFEALNTGIDVSCGDLIFRMDADDVATSNRIALQVDYMRNNPRIGISGTLAQFFDGNLLNKPVSNEYLKPSLLLDCPFVHPTVVIRREVLIKNQLKFSGYLEDYELWVKLSQVTEFGLLPEVLLKYRQSENQFTAQNFERREKEADLLRVRFAEQWLNRKLTSEEISIVILGTLPSKQPELKLVESFCKELINNNSWGSKQATLEVVKKLFFRNYFRSKESGRISFTVLKSSLLSVREKFNLLRKSKFSLS</sequence>
<proteinExistence type="inferred from homology"/>
<dbReference type="RefSeq" id="WP_092734799.1">
    <property type="nucleotide sequence ID" value="NZ_FMXE01000050.1"/>
</dbReference>
<dbReference type="InterPro" id="IPR029044">
    <property type="entry name" value="Nucleotide-diphossugar_trans"/>
</dbReference>
<dbReference type="PANTHER" id="PTHR43685">
    <property type="entry name" value="GLYCOSYLTRANSFERASE"/>
    <property type="match status" value="1"/>
</dbReference>
<dbReference type="InterPro" id="IPR001173">
    <property type="entry name" value="Glyco_trans_2-like"/>
</dbReference>
<reference evidence="6" key="1">
    <citation type="submission" date="2016-10" db="EMBL/GenBank/DDBJ databases">
        <authorList>
            <person name="Varghese N."/>
            <person name="Submissions S."/>
        </authorList>
    </citation>
    <scope>NUCLEOTIDE SEQUENCE [LARGE SCALE GENOMIC DNA]</scope>
    <source>
        <strain evidence="6">DSM 22703</strain>
    </source>
</reference>
<dbReference type="OrthoDB" id="6307329at2"/>
<keyword evidence="3 5" id="KW-0808">Transferase</keyword>
<protein>
    <submittedName>
        <fullName evidence="5">Glycosyl transferase family 2</fullName>
    </submittedName>
</protein>
<evidence type="ECO:0000256" key="2">
    <source>
        <dbReference type="ARBA" id="ARBA00022676"/>
    </source>
</evidence>
<evidence type="ECO:0000256" key="3">
    <source>
        <dbReference type="ARBA" id="ARBA00022679"/>
    </source>
</evidence>
<evidence type="ECO:0000313" key="6">
    <source>
        <dbReference type="Proteomes" id="UP000198756"/>
    </source>
</evidence>
<dbReference type="Pfam" id="PF00535">
    <property type="entry name" value="Glycos_transf_2"/>
    <property type="match status" value="1"/>
</dbReference>
<dbReference type="AlphaFoldDB" id="A0A1G5ZNC6"/>
<evidence type="ECO:0000313" key="5">
    <source>
        <dbReference type="EMBL" id="SDA96358.1"/>
    </source>
</evidence>
<dbReference type="Proteomes" id="UP000198756">
    <property type="component" value="Unassembled WGS sequence"/>
</dbReference>
<name>A0A1G5ZNC6_9BACT</name>
<dbReference type="PANTHER" id="PTHR43685:SF5">
    <property type="entry name" value="GLYCOSYLTRANSFERASE EPSE-RELATED"/>
    <property type="match status" value="1"/>
</dbReference>
<comment type="similarity">
    <text evidence="1">Belongs to the glycosyltransferase 2 family.</text>
</comment>
<organism evidence="5 6">
    <name type="scientific">Algoriphagus alkaliphilus</name>
    <dbReference type="NCBI Taxonomy" id="279824"/>
    <lineage>
        <taxon>Bacteria</taxon>
        <taxon>Pseudomonadati</taxon>
        <taxon>Bacteroidota</taxon>
        <taxon>Cytophagia</taxon>
        <taxon>Cytophagales</taxon>
        <taxon>Cyclobacteriaceae</taxon>
        <taxon>Algoriphagus</taxon>
    </lineage>
</organism>
<dbReference type="Gene3D" id="3.90.550.10">
    <property type="entry name" value="Spore Coat Polysaccharide Biosynthesis Protein SpsA, Chain A"/>
    <property type="match status" value="1"/>
</dbReference>
<accession>A0A1G5ZNC6</accession>
<dbReference type="STRING" id="279824.SAMN03080617_04212"/>
<keyword evidence="6" id="KW-1185">Reference proteome</keyword>
<keyword evidence="2" id="KW-0328">Glycosyltransferase</keyword>
<dbReference type="EMBL" id="FMXE01000050">
    <property type="protein sequence ID" value="SDA96358.1"/>
    <property type="molecule type" value="Genomic_DNA"/>
</dbReference>
<evidence type="ECO:0000259" key="4">
    <source>
        <dbReference type="Pfam" id="PF00535"/>
    </source>
</evidence>